<dbReference type="GO" id="GO:0004040">
    <property type="term" value="F:amidase activity"/>
    <property type="evidence" value="ECO:0007669"/>
    <property type="project" value="InterPro"/>
</dbReference>
<keyword evidence="2" id="KW-0472">Membrane</keyword>
<dbReference type="Pfam" id="PF01832">
    <property type="entry name" value="Glucosaminidase"/>
    <property type="match status" value="1"/>
</dbReference>
<feature type="domain" description="Mannosyl-glycoprotein endo-beta-N-acetylglucosamidase-like" evidence="3">
    <location>
        <begin position="102"/>
        <end position="250"/>
    </location>
</feature>
<feature type="transmembrane region" description="Helical" evidence="2">
    <location>
        <begin position="9"/>
        <end position="27"/>
    </location>
</feature>
<evidence type="ECO:0000313" key="4">
    <source>
        <dbReference type="EMBL" id="VYT80855.1"/>
    </source>
</evidence>
<dbReference type="AlphaFoldDB" id="A0A6N2ZMV1"/>
<evidence type="ECO:0000259" key="3">
    <source>
        <dbReference type="SMART" id="SM00047"/>
    </source>
</evidence>
<sequence length="258" mass="29828">MNRKVKTRIFRLFVGLILLTFIILFIINETNWFSNDKNYTFDEAVQLQTSKGVLNTKEDNGQFVNASKADVEQAMAIKRQNHNISYMDISEPVSMDEKEVNQLLKGKGVLENKGDAFLKAQDKYDVNVIYLVSHALVETGHGRSELSKGIKFKGKTYYNFYGIGAFDEDAMKHGHSYAKKQKWTSPERAIMGGARFVREDFFDKGQISLYQMRWNPSNPGQHQYASDIGWDQNIAGMMDTYYQKYGIKKDDIRKNFYE</sequence>
<gene>
    <name evidence="4" type="primary">atl_1</name>
    <name evidence="4" type="ORF">SSLFYP27_00689</name>
</gene>
<dbReference type="Gene3D" id="1.10.530.10">
    <property type="match status" value="1"/>
</dbReference>
<keyword evidence="2" id="KW-0812">Transmembrane</keyword>
<dbReference type="SMART" id="SM00047">
    <property type="entry name" value="LYZ2"/>
    <property type="match status" value="1"/>
</dbReference>
<organism evidence="4">
    <name type="scientific">Staphylococcus simulans</name>
    <dbReference type="NCBI Taxonomy" id="1286"/>
    <lineage>
        <taxon>Bacteria</taxon>
        <taxon>Bacillati</taxon>
        <taxon>Bacillota</taxon>
        <taxon>Bacilli</taxon>
        <taxon>Bacillales</taxon>
        <taxon>Staphylococcaceae</taxon>
        <taxon>Staphylococcus</taxon>
    </lineage>
</organism>
<dbReference type="EMBL" id="CACRUO010000020">
    <property type="protein sequence ID" value="VYT80855.1"/>
    <property type="molecule type" value="Genomic_DNA"/>
</dbReference>
<protein>
    <submittedName>
        <fullName evidence="4">Bifunctional autolysin</fullName>
    </submittedName>
</protein>
<comment type="similarity">
    <text evidence="1">In the N-terminal section; belongs to the N-acetylmuramoyl-L-alanine amidase 2 family.</text>
</comment>
<evidence type="ECO:0000256" key="1">
    <source>
        <dbReference type="ARBA" id="ARBA00006088"/>
    </source>
</evidence>
<accession>A0A6N2ZMV1</accession>
<dbReference type="RefSeq" id="WP_156666516.1">
    <property type="nucleotide sequence ID" value="NZ_CACRUO010000020.1"/>
</dbReference>
<keyword evidence="2" id="KW-1133">Transmembrane helix</keyword>
<reference evidence="4" key="1">
    <citation type="submission" date="2019-11" db="EMBL/GenBank/DDBJ databases">
        <authorList>
            <person name="Feng L."/>
        </authorList>
    </citation>
    <scope>NUCLEOTIDE SEQUENCE</scope>
    <source>
        <strain evidence="4">SsimulansLFYP27</strain>
    </source>
</reference>
<evidence type="ECO:0000256" key="2">
    <source>
        <dbReference type="SAM" id="Phobius"/>
    </source>
</evidence>
<dbReference type="InterPro" id="IPR002901">
    <property type="entry name" value="MGlyc_endo_b_GlcNAc-like_dom"/>
</dbReference>
<proteinExistence type="inferred from homology"/>
<name>A0A6N2ZMV1_STASI</name>